<comment type="caution">
    <text evidence="2">The sequence shown here is derived from an EMBL/GenBank/DDBJ whole genome shotgun (WGS) entry which is preliminary data.</text>
</comment>
<keyword evidence="3" id="KW-1185">Reference proteome</keyword>
<dbReference type="AlphaFoldDB" id="A0AAW1RWH5"/>
<reference evidence="2 3" key="1">
    <citation type="journal article" date="2024" name="Nat. Commun.">
        <title>Phylogenomics reveals the evolutionary origins of lichenization in chlorophyte algae.</title>
        <authorList>
            <person name="Puginier C."/>
            <person name="Libourel C."/>
            <person name="Otte J."/>
            <person name="Skaloud P."/>
            <person name="Haon M."/>
            <person name="Grisel S."/>
            <person name="Petersen M."/>
            <person name="Berrin J.G."/>
            <person name="Delaux P.M."/>
            <person name="Dal Grande F."/>
            <person name="Keller J."/>
        </authorList>
    </citation>
    <scope>NUCLEOTIDE SEQUENCE [LARGE SCALE GENOMIC DNA]</scope>
    <source>
        <strain evidence="2 3">SAG 2145</strain>
    </source>
</reference>
<sequence>MTAAPSGAAPLPSTAAPPAILPADDLQLAPSAGMSQAQSTPASAGRAVSRNPSTSPAEPVAESQPRALIQTAQLGSHNAVYDQEDPSEMPRPAGASEHAESPTGYLGFSGRARLGTASSDRPGENIATLEAASHPSRVAVMDQPPAPAQASHSSHPQAGRRRLLSMPLVSQASSEVPSTADDLVTLSNEVLETQALAEETLRLEAEVTALRGLVEQAGHLVQIPRIKRAFADVAAALHILQASHQYNEARARGGANSETQDAAASLSASATRLAELADGFRAALESNPGRTPQQDVVQGHANSSHPLPGATELPFPGFRPLQVPTGLSGSALPRSRSFIEQAQLQTRMASSSRRPHAPAGMNAG</sequence>
<gene>
    <name evidence="2" type="ORF">WJX74_004588</name>
</gene>
<proteinExistence type="predicted"/>
<protein>
    <submittedName>
        <fullName evidence="2">Uncharacterized protein</fullName>
    </submittedName>
</protein>
<evidence type="ECO:0000313" key="2">
    <source>
        <dbReference type="EMBL" id="KAK9837763.1"/>
    </source>
</evidence>
<organism evidence="2 3">
    <name type="scientific">Apatococcus lobatus</name>
    <dbReference type="NCBI Taxonomy" id="904363"/>
    <lineage>
        <taxon>Eukaryota</taxon>
        <taxon>Viridiplantae</taxon>
        <taxon>Chlorophyta</taxon>
        <taxon>core chlorophytes</taxon>
        <taxon>Trebouxiophyceae</taxon>
        <taxon>Chlorellales</taxon>
        <taxon>Chlorellaceae</taxon>
        <taxon>Apatococcus</taxon>
    </lineage>
</organism>
<feature type="compositionally biased region" description="Polar residues" evidence="1">
    <location>
        <begin position="33"/>
        <end position="42"/>
    </location>
</feature>
<dbReference type="Proteomes" id="UP001438707">
    <property type="component" value="Unassembled WGS sequence"/>
</dbReference>
<evidence type="ECO:0000256" key="1">
    <source>
        <dbReference type="SAM" id="MobiDB-lite"/>
    </source>
</evidence>
<feature type="compositionally biased region" description="Low complexity" evidence="1">
    <location>
        <begin position="1"/>
        <end position="30"/>
    </location>
</feature>
<name>A0AAW1RWH5_9CHLO</name>
<feature type="compositionally biased region" description="Polar residues" evidence="1">
    <location>
        <begin position="288"/>
        <end position="305"/>
    </location>
</feature>
<accession>A0AAW1RWH5</accession>
<feature type="region of interest" description="Disordered" evidence="1">
    <location>
        <begin position="284"/>
        <end position="364"/>
    </location>
</feature>
<feature type="compositionally biased region" description="Polar residues" evidence="1">
    <location>
        <begin position="338"/>
        <end position="352"/>
    </location>
</feature>
<dbReference type="EMBL" id="JALJOS010000006">
    <property type="protein sequence ID" value="KAK9837763.1"/>
    <property type="molecule type" value="Genomic_DNA"/>
</dbReference>
<evidence type="ECO:0000313" key="3">
    <source>
        <dbReference type="Proteomes" id="UP001438707"/>
    </source>
</evidence>
<feature type="region of interest" description="Disordered" evidence="1">
    <location>
        <begin position="1"/>
        <end position="122"/>
    </location>
</feature>